<protein>
    <submittedName>
        <fullName evidence="1">Uncharacterized protein</fullName>
    </submittedName>
</protein>
<comment type="caution">
    <text evidence="1">The sequence shown here is derived from an EMBL/GenBank/DDBJ whole genome shotgun (WGS) entry which is preliminary data.</text>
</comment>
<dbReference type="EMBL" id="VBSN01000013">
    <property type="protein sequence ID" value="KAA6441530.1"/>
    <property type="molecule type" value="Genomic_DNA"/>
</dbReference>
<organism evidence="1 2">
    <name type="scientific">Dyadobacter flavalbus</name>
    <dbReference type="NCBI Taxonomy" id="2579942"/>
    <lineage>
        <taxon>Bacteria</taxon>
        <taxon>Pseudomonadati</taxon>
        <taxon>Bacteroidota</taxon>
        <taxon>Cytophagia</taxon>
        <taxon>Cytophagales</taxon>
        <taxon>Spirosomataceae</taxon>
        <taxon>Dyadobacter</taxon>
    </lineage>
</organism>
<reference evidence="1 2" key="1">
    <citation type="submission" date="2019-05" db="EMBL/GenBank/DDBJ databases">
        <authorList>
            <person name="Qu J.-H."/>
        </authorList>
    </citation>
    <scope>NUCLEOTIDE SEQUENCE [LARGE SCALE GENOMIC DNA]</scope>
    <source>
        <strain evidence="1 2">NS28</strain>
    </source>
</reference>
<keyword evidence="2" id="KW-1185">Reference proteome</keyword>
<accession>A0A5M8R2I3</accession>
<name>A0A5M8R2I3_9BACT</name>
<dbReference type="RefSeq" id="WP_139010446.1">
    <property type="nucleotide sequence ID" value="NZ_VBSN01000013.1"/>
</dbReference>
<proteinExistence type="predicted"/>
<evidence type="ECO:0000313" key="1">
    <source>
        <dbReference type="EMBL" id="KAA6441530.1"/>
    </source>
</evidence>
<gene>
    <name evidence="1" type="ORF">FEM33_02020</name>
</gene>
<dbReference type="AlphaFoldDB" id="A0A5M8R2I3"/>
<evidence type="ECO:0000313" key="2">
    <source>
        <dbReference type="Proteomes" id="UP000323994"/>
    </source>
</evidence>
<dbReference type="Proteomes" id="UP000323994">
    <property type="component" value="Unassembled WGS sequence"/>
</dbReference>
<sequence>MKTHTNLSESQDSRLLAYGLEVKELLSMTNTETWTNELWTMFSGYMLAQNELGYSPSISKTFFTFRDLLLFFEKVEIIRNEK</sequence>